<organism evidence="2 3">
    <name type="scientific">Amycolatopsis magusensis</name>
    <dbReference type="NCBI Taxonomy" id="882444"/>
    <lineage>
        <taxon>Bacteria</taxon>
        <taxon>Bacillati</taxon>
        <taxon>Actinomycetota</taxon>
        <taxon>Actinomycetes</taxon>
        <taxon>Pseudonocardiales</taxon>
        <taxon>Pseudonocardiaceae</taxon>
        <taxon>Amycolatopsis</taxon>
    </lineage>
</organism>
<sequence>MTIELVERWATAFNNRDVDAYVSCYTEDLIFEDVALHRTFHSRPELARFFTDWDAASPESRLDVDRVLPTETGVVVTWTGRGVLSGNFPHLPPTAVRGSRIDLRAISVLDIDPDGLIVRHTDYYDVFTLLQQIGVIAA</sequence>
<keyword evidence="3" id="KW-1185">Reference proteome</keyword>
<dbReference type="SUPFAM" id="SSF54427">
    <property type="entry name" value="NTF2-like"/>
    <property type="match status" value="1"/>
</dbReference>
<comment type="caution">
    <text evidence="2">The sequence shown here is derived from an EMBL/GenBank/DDBJ whole genome shotgun (WGS) entry which is preliminary data.</text>
</comment>
<evidence type="ECO:0000313" key="2">
    <source>
        <dbReference type="EMBL" id="MBP2184526.1"/>
    </source>
</evidence>
<protein>
    <submittedName>
        <fullName evidence="2">Steroid delta-isomerase-like uncharacterized protein</fullName>
    </submittedName>
</protein>
<dbReference type="Gene3D" id="3.10.450.50">
    <property type="match status" value="1"/>
</dbReference>
<reference evidence="2 3" key="1">
    <citation type="submission" date="2021-03" db="EMBL/GenBank/DDBJ databases">
        <title>Sequencing the genomes of 1000 actinobacteria strains.</title>
        <authorList>
            <person name="Klenk H.-P."/>
        </authorList>
    </citation>
    <scope>NUCLEOTIDE SEQUENCE [LARGE SCALE GENOMIC DNA]</scope>
    <source>
        <strain evidence="2 3">DSM 45510</strain>
    </source>
</reference>
<dbReference type="EMBL" id="JAGGMS010000001">
    <property type="protein sequence ID" value="MBP2184526.1"/>
    <property type="molecule type" value="Genomic_DNA"/>
</dbReference>
<dbReference type="Proteomes" id="UP000741013">
    <property type="component" value="Unassembled WGS sequence"/>
</dbReference>
<dbReference type="InterPro" id="IPR032710">
    <property type="entry name" value="NTF2-like_dom_sf"/>
</dbReference>
<accession>A0ABS4Q0Z9</accession>
<evidence type="ECO:0000313" key="3">
    <source>
        <dbReference type="Proteomes" id="UP000741013"/>
    </source>
</evidence>
<gene>
    <name evidence="2" type="ORF">JOM49_006052</name>
</gene>
<dbReference type="Pfam" id="PF12680">
    <property type="entry name" value="SnoaL_2"/>
    <property type="match status" value="1"/>
</dbReference>
<dbReference type="InterPro" id="IPR037401">
    <property type="entry name" value="SnoaL-like"/>
</dbReference>
<feature type="domain" description="SnoaL-like" evidence="1">
    <location>
        <begin position="6"/>
        <end position="120"/>
    </location>
</feature>
<dbReference type="CDD" id="cd00531">
    <property type="entry name" value="NTF2_like"/>
    <property type="match status" value="1"/>
</dbReference>
<proteinExistence type="predicted"/>
<evidence type="ECO:0000259" key="1">
    <source>
        <dbReference type="Pfam" id="PF12680"/>
    </source>
</evidence>
<name>A0ABS4Q0Z9_9PSEU</name>
<dbReference type="RefSeq" id="WP_209667529.1">
    <property type="nucleotide sequence ID" value="NZ_JAGGMS010000001.1"/>
</dbReference>